<dbReference type="GeneID" id="7846882"/>
<feature type="coiled-coil region" evidence="2">
    <location>
        <begin position="110"/>
        <end position="137"/>
    </location>
</feature>
<name>I7M236_TETTS</name>
<dbReference type="RefSeq" id="XP_001018653.1">
    <property type="nucleotide sequence ID" value="XM_001018653.3"/>
</dbReference>
<proteinExistence type="predicted"/>
<evidence type="ECO:0000256" key="2">
    <source>
        <dbReference type="SAM" id="Coils"/>
    </source>
</evidence>
<gene>
    <name evidence="5" type="ORF">TTHERM_00289360</name>
</gene>
<reference evidence="5" key="2">
    <citation type="submission" date="2014-02" db="EMBL/GenBank/DDBJ databases">
        <title>Annotation update of Tetrahymena thermophila SB210.</title>
        <authorList>
            <person name="Bidwell S."/>
            <person name="Michalis H.M."/>
            <person name="Zafar N."/>
            <person name="Joardar V."/>
            <person name="Miao W."/>
            <person name="Russ C."/>
            <person name="Eisen J."/>
            <person name="Wu M."/>
            <person name="Wu D."/>
            <person name="Nierman W."/>
            <person name="Orias E."/>
            <person name="Delcher A."/>
            <person name="Salzberg S."/>
            <person name="Coyne R."/>
        </authorList>
    </citation>
    <scope>NUCLEOTIDE SEQUENCE</scope>
    <source>
        <strain evidence="5">SB210</strain>
    </source>
</reference>
<dbReference type="KEGG" id="tet:TTHERM_00289360"/>
<feature type="region of interest" description="Disordered" evidence="3">
    <location>
        <begin position="145"/>
        <end position="165"/>
    </location>
</feature>
<keyword evidence="1" id="KW-0862">Zinc</keyword>
<dbReference type="InParanoid" id="I7M236"/>
<evidence type="ECO:0000259" key="4">
    <source>
        <dbReference type="PROSITE" id="PS50089"/>
    </source>
</evidence>
<accession>I7M236</accession>
<keyword evidence="2" id="KW-0175">Coiled coil</keyword>
<dbReference type="EMBL" id="GG662651">
    <property type="protein sequence ID" value="EAR98408.1"/>
    <property type="molecule type" value="Genomic_DNA"/>
</dbReference>
<dbReference type="AlphaFoldDB" id="I7M236"/>
<feature type="region of interest" description="Disordered" evidence="3">
    <location>
        <begin position="455"/>
        <end position="478"/>
    </location>
</feature>
<dbReference type="SUPFAM" id="SSF57850">
    <property type="entry name" value="RING/U-box"/>
    <property type="match status" value="1"/>
</dbReference>
<evidence type="ECO:0000313" key="5">
    <source>
        <dbReference type="EMBL" id="EAR98408.1"/>
    </source>
</evidence>
<feature type="domain" description="RING-type" evidence="4">
    <location>
        <begin position="20"/>
        <end position="63"/>
    </location>
</feature>
<dbReference type="GO" id="GO:0008270">
    <property type="term" value="F:zinc ion binding"/>
    <property type="evidence" value="ECO:0007669"/>
    <property type="project" value="UniProtKB-KW"/>
</dbReference>
<evidence type="ECO:0000313" key="6">
    <source>
        <dbReference type="Proteomes" id="UP000009168"/>
    </source>
</evidence>
<organism evidence="5 6">
    <name type="scientific">Tetrahymena thermophila (strain SB210)</name>
    <dbReference type="NCBI Taxonomy" id="312017"/>
    <lineage>
        <taxon>Eukaryota</taxon>
        <taxon>Sar</taxon>
        <taxon>Alveolata</taxon>
        <taxon>Ciliophora</taxon>
        <taxon>Intramacronucleata</taxon>
        <taxon>Oligohymenophorea</taxon>
        <taxon>Hymenostomatida</taxon>
        <taxon>Tetrahymenina</taxon>
        <taxon>Tetrahymenidae</taxon>
        <taxon>Tetrahymena</taxon>
    </lineage>
</organism>
<dbReference type="Proteomes" id="UP000009168">
    <property type="component" value="Unassembled WGS sequence"/>
</dbReference>
<keyword evidence="6" id="KW-1185">Reference proteome</keyword>
<evidence type="ECO:0000256" key="3">
    <source>
        <dbReference type="SAM" id="MobiDB-lite"/>
    </source>
</evidence>
<dbReference type="InterPro" id="IPR001841">
    <property type="entry name" value="Znf_RING"/>
</dbReference>
<sequence length="625" mass="72362">MILNQGYALIDRLCNKQEVCQECHQTLQAVKECIVMNECGHMIHETCFRSLQSKKNFCCKSCKGKIKIAFILNQIQVVQIISDGRNIISKRKKEFESKINEYFFSKIELVDKLQEKLAEKEQEIQNLNEKLRLMNADTQRDTHNFPIENNSSTNSNSFQNIPNPHFTDKSEILNTVKVKDKLKFYTDLAGLSPQQNIFSDEKQNKNERNNKMTEQDINQMSTRLYSQFQQKYKADDDDQQQKQNTVFIDKQKLNSQNNFIQKNDHHLKFSFGSKREINSDSPERDMIVSVDQPNNQNLEEMKTILYTQDQINQIKQLSNQQNSQNSGLKKNQKLNGDYIHEDIFSFAKQKQTNSNLTNSNCSAFSQNSSLLRGRIRTSNSDYKNSLSNKKLIKEQSQINSSLFSYESPQKSQQNFLFNQENPKNVNSPINTKIFNSSNSSGYKLSESRIKDKCTSCSKERHSHPNSDSKLTIESSPDKKKRFTADFRLQSLSQARQKLNFFNLQPIQQNNSDNKNKNIIQANNQTECNLIKNQIQENNAQSTNQLNYQQTIQKTNIDLDQTIIGNINDAVKSQLNSQSQNSQDSATQPSVQKITFNKNARRPHPDQNLIQQQNVCLKMPKYVTKN</sequence>
<dbReference type="HOGENOM" id="CLU_437771_0_0_1"/>
<evidence type="ECO:0000256" key="1">
    <source>
        <dbReference type="PROSITE-ProRule" id="PRU00175"/>
    </source>
</evidence>
<keyword evidence="1" id="KW-0863">Zinc-finger</keyword>
<dbReference type="PROSITE" id="PS50089">
    <property type="entry name" value="ZF_RING_2"/>
    <property type="match status" value="1"/>
</dbReference>
<reference evidence="5" key="1">
    <citation type="submission" date="2008-09" db="EMBL/GenBank/DDBJ databases">
        <authorList>
            <person name="Eisen J.A."/>
            <person name="Wu M."/>
            <person name="Wu D."/>
            <person name="Nierman W.C."/>
            <person name="Orias E."/>
            <person name="Delcher A.L."/>
            <person name="Salzberg S.L."/>
        </authorList>
    </citation>
    <scope>NUCLEOTIDE SEQUENCE</scope>
    <source>
        <strain evidence="5">SB210</strain>
    </source>
</reference>
<keyword evidence="1" id="KW-0479">Metal-binding</keyword>
<protein>
    <recommendedName>
        <fullName evidence="4">RING-type domain-containing protein</fullName>
    </recommendedName>
</protein>
<feature type="compositionally biased region" description="Basic and acidic residues" evidence="3">
    <location>
        <begin position="455"/>
        <end position="466"/>
    </location>
</feature>